<dbReference type="RefSeq" id="WP_090839649.1">
    <property type="nucleotide sequence ID" value="NZ_FNIL01000001.1"/>
</dbReference>
<organism evidence="3 4">
    <name type="scientific">Alkalicoccus daliensis</name>
    <dbReference type="NCBI Taxonomy" id="745820"/>
    <lineage>
        <taxon>Bacteria</taxon>
        <taxon>Bacillati</taxon>
        <taxon>Bacillota</taxon>
        <taxon>Bacilli</taxon>
        <taxon>Bacillales</taxon>
        <taxon>Bacillaceae</taxon>
        <taxon>Alkalicoccus</taxon>
    </lineage>
</organism>
<dbReference type="PANTHER" id="PTHR33745">
    <property type="entry name" value="RSBT ANTAGONIST PROTEIN RSBS-RELATED"/>
    <property type="match status" value="1"/>
</dbReference>
<dbReference type="STRING" id="745820.SAMN04488053_101176"/>
<evidence type="ECO:0000256" key="1">
    <source>
        <dbReference type="ARBA" id="ARBA00022553"/>
    </source>
</evidence>
<dbReference type="SUPFAM" id="SSF52091">
    <property type="entry name" value="SpoIIaa-like"/>
    <property type="match status" value="1"/>
</dbReference>
<dbReference type="CDD" id="cd07041">
    <property type="entry name" value="STAS_RsbR_RsbS_like"/>
    <property type="match status" value="1"/>
</dbReference>
<dbReference type="InterPro" id="IPR051932">
    <property type="entry name" value="Bact_StressResp_Reg"/>
</dbReference>
<dbReference type="OrthoDB" id="9800154at2"/>
<dbReference type="PROSITE" id="PS50801">
    <property type="entry name" value="STAS"/>
    <property type="match status" value="1"/>
</dbReference>
<dbReference type="PANTHER" id="PTHR33745:SF3">
    <property type="entry name" value="RSBT CO-ANTAGONIST PROTEIN RSBRC"/>
    <property type="match status" value="1"/>
</dbReference>
<proteinExistence type="predicted"/>
<dbReference type="EMBL" id="FNIL01000001">
    <property type="protein sequence ID" value="SDN22760.1"/>
    <property type="molecule type" value="Genomic_DNA"/>
</dbReference>
<evidence type="ECO:0000313" key="3">
    <source>
        <dbReference type="EMBL" id="SDN22760.1"/>
    </source>
</evidence>
<evidence type="ECO:0000313" key="4">
    <source>
        <dbReference type="Proteomes" id="UP000198778"/>
    </source>
</evidence>
<dbReference type="AlphaFoldDB" id="A0A1G9ZNK9"/>
<dbReference type="Gene3D" id="3.30.750.24">
    <property type="entry name" value="STAS domain"/>
    <property type="match status" value="1"/>
</dbReference>
<dbReference type="InterPro" id="IPR036513">
    <property type="entry name" value="STAS_dom_sf"/>
</dbReference>
<dbReference type="Pfam" id="PF01740">
    <property type="entry name" value="STAS"/>
    <property type="match status" value="1"/>
</dbReference>
<gene>
    <name evidence="3" type="ORF">SAMN04488053_101176</name>
</gene>
<feature type="domain" description="STAS" evidence="2">
    <location>
        <begin position="158"/>
        <end position="269"/>
    </location>
</feature>
<sequence>MENSIIKKMGQSLIAENYSIAKEIHNNVFNKNHTINEEEALQYRAVFLTYIGEALAGDELENHLGKVEEWAKGLGNYSYAKNIPLDEVMIDLPIYRNSIYSFLSQRFAEEKMTFADFRSIIDQIDPIIDKVIYAFSQSYVNNHAAEFRKQSDELIELSVPIVPLTKNVAILPLIGTLDTYRAKLLTEKTLESAATLGITHLIIDLSGVHAVDAIVAQNLFQLHDALKLIGVTAIISGLRPELAQTLVSLGISFKNFLVVHSLPQALPLAGLSINLEG</sequence>
<keyword evidence="4" id="KW-1185">Reference proteome</keyword>
<dbReference type="Proteomes" id="UP000198778">
    <property type="component" value="Unassembled WGS sequence"/>
</dbReference>
<accession>A0A1G9ZNK9</accession>
<protein>
    <submittedName>
        <fullName evidence="3">RsbT co-antagonist protein RsbR</fullName>
    </submittedName>
</protein>
<reference evidence="4" key="1">
    <citation type="submission" date="2016-10" db="EMBL/GenBank/DDBJ databases">
        <authorList>
            <person name="Varghese N."/>
            <person name="Submissions S."/>
        </authorList>
    </citation>
    <scope>NUCLEOTIDE SEQUENCE [LARGE SCALE GENOMIC DNA]</scope>
    <source>
        <strain evidence="4">CGMCC 1.10369</strain>
    </source>
</reference>
<dbReference type="InterPro" id="IPR002645">
    <property type="entry name" value="STAS_dom"/>
</dbReference>
<name>A0A1G9ZNK9_9BACI</name>
<keyword evidence="1" id="KW-0597">Phosphoprotein</keyword>
<evidence type="ECO:0000259" key="2">
    <source>
        <dbReference type="PROSITE" id="PS50801"/>
    </source>
</evidence>